<sequence length="570" mass="62560">MSSCEPLPTSAASKQKASSESESDSDSSFPDHIQSLLNKYDVTTNGFLPEGPPLEVLPDEYYAPWEELIGRLPESLDAGTFREEADRLPILETDRLKTEGEWRRAYVVLCFFAHGYIWGGSRPSEILPPPISIPLLAVSSHLDLPPIATYASLNLWNFRCVPPPSSYLSGLLPPSPPLTPASSSSSPSLTSGSQQPTCAKFDPTDLSRLQTLHTFTGTPSESWFYLVSVAMEAQGAYIIPTMLRALQAIGQRSENWKETTTKALRELVKCVDAVGELLERMYEGCEPMVFYHRIRPFLAGSKGMSAVGLPKGVFYDLGPAAEGLGEEGEERVQGERRKGKWMAYRGGSNGQSSLIQFWDLVLGVEHVSAGNSSPHSGSGSGSGKKKEQQKLKPFHEEVREYMPLKHRQFLSLVSKMGRGKGGIRKAVMEMVEAAEQEGRELDGKESELQKAFQDATRALAGFRNKHLQIVARYIVIPSRQAVPEGMVRKMMGRGGGRGSDMEGKERKEEQRERVVNLATASSGLQLRKEGGKEDVKERAGPELTGTGGTALLPFLKQTRDETLKAGEVGR</sequence>
<dbReference type="SUPFAM" id="SSF140959">
    <property type="entry name" value="Indolic compounds 2,3-dioxygenase-like"/>
    <property type="match status" value="1"/>
</dbReference>
<evidence type="ECO:0000256" key="4">
    <source>
        <dbReference type="PIRSR" id="PIRSR600898-1"/>
    </source>
</evidence>
<organism evidence="6 7">
    <name type="scientific">Neurospora tetraspora</name>
    <dbReference type="NCBI Taxonomy" id="94610"/>
    <lineage>
        <taxon>Eukaryota</taxon>
        <taxon>Fungi</taxon>
        <taxon>Dikarya</taxon>
        <taxon>Ascomycota</taxon>
        <taxon>Pezizomycotina</taxon>
        <taxon>Sordariomycetes</taxon>
        <taxon>Sordariomycetidae</taxon>
        <taxon>Sordariales</taxon>
        <taxon>Sordariaceae</taxon>
        <taxon>Neurospora</taxon>
    </lineage>
</organism>
<dbReference type="PANTHER" id="PTHR28657:SF10">
    <property type="entry name" value="INDOLEAMINE 2,3-DIOXYGENASE"/>
    <property type="match status" value="1"/>
</dbReference>
<evidence type="ECO:0000256" key="5">
    <source>
        <dbReference type="SAM" id="MobiDB-lite"/>
    </source>
</evidence>
<reference evidence="6" key="2">
    <citation type="submission" date="2023-06" db="EMBL/GenBank/DDBJ databases">
        <authorList>
            <consortium name="Lawrence Berkeley National Laboratory"/>
            <person name="Haridas S."/>
            <person name="Hensen N."/>
            <person name="Bonometti L."/>
            <person name="Westerberg I."/>
            <person name="Brannstrom I.O."/>
            <person name="Guillou S."/>
            <person name="Cros-Aarteil S."/>
            <person name="Calhoun S."/>
            <person name="Kuo A."/>
            <person name="Mondo S."/>
            <person name="Pangilinan J."/>
            <person name="Riley R."/>
            <person name="Labutti K."/>
            <person name="Andreopoulos B."/>
            <person name="Lipzen A."/>
            <person name="Chen C."/>
            <person name="Yanf M."/>
            <person name="Daum C."/>
            <person name="Ng V."/>
            <person name="Clum A."/>
            <person name="Steindorff A."/>
            <person name="Ohm R."/>
            <person name="Martin F."/>
            <person name="Silar P."/>
            <person name="Natvig D."/>
            <person name="Lalanne C."/>
            <person name="Gautier V."/>
            <person name="Ament-Velasquez S.L."/>
            <person name="Kruys A."/>
            <person name="Hutchinson M.I."/>
            <person name="Powell A.J."/>
            <person name="Barry K."/>
            <person name="Miller A.N."/>
            <person name="Grigoriev I.V."/>
            <person name="Debuchy R."/>
            <person name="Gladieux P."/>
            <person name="Thoren M.H."/>
            <person name="Johannesson H."/>
        </authorList>
    </citation>
    <scope>NUCLEOTIDE SEQUENCE</scope>
    <source>
        <strain evidence="6">CBS 560.94</strain>
    </source>
</reference>
<dbReference type="GO" id="GO:0020037">
    <property type="term" value="F:heme binding"/>
    <property type="evidence" value="ECO:0007669"/>
    <property type="project" value="InterPro"/>
</dbReference>
<feature type="region of interest" description="Disordered" evidence="5">
    <location>
        <begin position="1"/>
        <end position="30"/>
    </location>
</feature>
<proteinExistence type="inferred from homology"/>
<dbReference type="PROSITE" id="PS00876">
    <property type="entry name" value="IDO_1"/>
    <property type="match status" value="1"/>
</dbReference>
<dbReference type="Proteomes" id="UP001278500">
    <property type="component" value="Unassembled WGS sequence"/>
</dbReference>
<gene>
    <name evidence="6" type="ORF">B0H65DRAFT_437333</name>
</gene>
<evidence type="ECO:0000256" key="2">
    <source>
        <dbReference type="ARBA" id="ARBA00022723"/>
    </source>
</evidence>
<feature type="region of interest" description="Disordered" evidence="5">
    <location>
        <begin position="178"/>
        <end position="200"/>
    </location>
</feature>
<evidence type="ECO:0000313" key="6">
    <source>
        <dbReference type="EMBL" id="KAK3334386.1"/>
    </source>
</evidence>
<feature type="compositionally biased region" description="Low complexity" evidence="5">
    <location>
        <begin position="10"/>
        <end position="20"/>
    </location>
</feature>
<dbReference type="GO" id="GO:0034354">
    <property type="term" value="P:'de novo' NAD+ biosynthetic process from L-tryptophan"/>
    <property type="evidence" value="ECO:0007669"/>
    <property type="project" value="TreeGrafter"/>
</dbReference>
<feature type="binding site" description="proximal binding residue" evidence="4">
    <location>
        <position position="466"/>
    </location>
    <ligand>
        <name>heme b</name>
        <dbReference type="ChEBI" id="CHEBI:60344"/>
    </ligand>
    <ligandPart>
        <name>Fe</name>
        <dbReference type="ChEBI" id="CHEBI:18248"/>
    </ligandPart>
</feature>
<evidence type="ECO:0000256" key="3">
    <source>
        <dbReference type="ARBA" id="ARBA00023004"/>
    </source>
</evidence>
<dbReference type="InterPro" id="IPR037217">
    <property type="entry name" value="Trp/Indoleamine_2_3_dOase-like"/>
</dbReference>
<evidence type="ECO:0000256" key="1">
    <source>
        <dbReference type="ARBA" id="ARBA00007119"/>
    </source>
</evidence>
<dbReference type="GO" id="GO:0046872">
    <property type="term" value="F:metal ion binding"/>
    <property type="evidence" value="ECO:0007669"/>
    <property type="project" value="UniProtKB-KW"/>
</dbReference>
<reference evidence="6" key="1">
    <citation type="journal article" date="2023" name="Mol. Phylogenet. Evol.">
        <title>Genome-scale phylogeny and comparative genomics of the fungal order Sordariales.</title>
        <authorList>
            <person name="Hensen N."/>
            <person name="Bonometti L."/>
            <person name="Westerberg I."/>
            <person name="Brannstrom I.O."/>
            <person name="Guillou S."/>
            <person name="Cros-Aarteil S."/>
            <person name="Calhoun S."/>
            <person name="Haridas S."/>
            <person name="Kuo A."/>
            <person name="Mondo S."/>
            <person name="Pangilinan J."/>
            <person name="Riley R."/>
            <person name="LaButti K."/>
            <person name="Andreopoulos B."/>
            <person name="Lipzen A."/>
            <person name="Chen C."/>
            <person name="Yan M."/>
            <person name="Daum C."/>
            <person name="Ng V."/>
            <person name="Clum A."/>
            <person name="Steindorff A."/>
            <person name="Ohm R.A."/>
            <person name="Martin F."/>
            <person name="Silar P."/>
            <person name="Natvig D.O."/>
            <person name="Lalanne C."/>
            <person name="Gautier V."/>
            <person name="Ament-Velasquez S.L."/>
            <person name="Kruys A."/>
            <person name="Hutchinson M.I."/>
            <person name="Powell A.J."/>
            <person name="Barry K."/>
            <person name="Miller A.N."/>
            <person name="Grigoriev I.V."/>
            <person name="Debuchy R."/>
            <person name="Gladieux P."/>
            <person name="Hiltunen Thoren M."/>
            <person name="Johannesson H."/>
        </authorList>
    </citation>
    <scope>NUCLEOTIDE SEQUENCE</scope>
    <source>
        <strain evidence="6">CBS 560.94</strain>
    </source>
</reference>
<dbReference type="GeneID" id="87862459"/>
<comment type="caution">
    <text evidence="6">The sequence shown here is derived from an EMBL/GenBank/DDBJ whole genome shotgun (WGS) entry which is preliminary data.</text>
</comment>
<keyword evidence="7" id="KW-1185">Reference proteome</keyword>
<keyword evidence="4" id="KW-0349">Heme</keyword>
<feature type="region of interest" description="Disordered" evidence="5">
    <location>
        <begin position="492"/>
        <end position="570"/>
    </location>
</feature>
<accession>A0AAE0J1F0</accession>
<feature type="region of interest" description="Disordered" evidence="5">
    <location>
        <begin position="369"/>
        <end position="391"/>
    </location>
</feature>
<evidence type="ECO:0000313" key="7">
    <source>
        <dbReference type="Proteomes" id="UP001278500"/>
    </source>
</evidence>
<feature type="compositionally biased region" description="Basic and acidic residues" evidence="5">
    <location>
        <begin position="499"/>
        <end position="514"/>
    </location>
</feature>
<dbReference type="AlphaFoldDB" id="A0AAE0J1F0"/>
<feature type="compositionally biased region" description="Low complexity" evidence="5">
    <location>
        <begin position="180"/>
        <end position="193"/>
    </location>
</feature>
<dbReference type="InterPro" id="IPR000898">
    <property type="entry name" value="Indolamine_dOase"/>
</dbReference>
<dbReference type="EMBL" id="JAUEPP010000011">
    <property type="protein sequence ID" value="KAK3334386.1"/>
    <property type="molecule type" value="Genomic_DNA"/>
</dbReference>
<keyword evidence="2 4" id="KW-0479">Metal-binding</keyword>
<dbReference type="PANTHER" id="PTHR28657">
    <property type="entry name" value="INDOLEAMINE 2,3-DIOXYGENASE"/>
    <property type="match status" value="1"/>
</dbReference>
<dbReference type="GO" id="GO:0005737">
    <property type="term" value="C:cytoplasm"/>
    <property type="evidence" value="ECO:0007669"/>
    <property type="project" value="TreeGrafter"/>
</dbReference>
<feature type="compositionally biased region" description="Basic and acidic residues" evidence="5">
    <location>
        <begin position="526"/>
        <end position="540"/>
    </location>
</feature>
<comment type="similarity">
    <text evidence="1">Belongs to the indoleamine 2,3-dioxygenase family.</text>
</comment>
<protein>
    <submittedName>
        <fullName evidence="6">Indoleamine 2,3-dioxygenase beta type</fullName>
    </submittedName>
</protein>
<name>A0AAE0J1F0_9PEZI</name>
<dbReference type="RefSeq" id="XP_062676552.1">
    <property type="nucleotide sequence ID" value="XM_062825305.1"/>
</dbReference>
<dbReference type="Gene3D" id="1.20.58.480">
    <property type="match status" value="1"/>
</dbReference>
<dbReference type="Pfam" id="PF01231">
    <property type="entry name" value="IDO"/>
    <property type="match status" value="1"/>
</dbReference>
<dbReference type="GO" id="GO:0033754">
    <property type="term" value="F:indoleamine 2,3-dioxygenase activity"/>
    <property type="evidence" value="ECO:0007669"/>
    <property type="project" value="TreeGrafter"/>
</dbReference>
<feature type="compositionally biased region" description="Basic and acidic residues" evidence="5">
    <location>
        <begin position="557"/>
        <end position="570"/>
    </location>
</feature>
<dbReference type="GO" id="GO:0019441">
    <property type="term" value="P:L-tryptophan catabolic process to kynurenine"/>
    <property type="evidence" value="ECO:0007669"/>
    <property type="project" value="InterPro"/>
</dbReference>
<keyword evidence="3 4" id="KW-0408">Iron</keyword>